<dbReference type="NCBIfam" id="TIGR00181">
    <property type="entry name" value="pepF"/>
    <property type="match status" value="1"/>
</dbReference>
<comment type="function">
    <text evidence="6">Has oligopeptidase activity and degrades a variety of small bioactive peptides.</text>
</comment>
<keyword evidence="2 6" id="KW-0479">Metal-binding</keyword>
<evidence type="ECO:0000256" key="2">
    <source>
        <dbReference type="ARBA" id="ARBA00022723"/>
    </source>
</evidence>
<dbReference type="Gene3D" id="1.10.1370.20">
    <property type="entry name" value="Oligoendopeptidase f, C-terminal domain"/>
    <property type="match status" value="1"/>
</dbReference>
<evidence type="ECO:0000256" key="7">
    <source>
        <dbReference type="SAM" id="Coils"/>
    </source>
</evidence>
<dbReference type="Gene3D" id="1.10.287.830">
    <property type="entry name" value="putative peptidase helix hairpin domain like"/>
    <property type="match status" value="1"/>
</dbReference>
<evidence type="ECO:0000313" key="10">
    <source>
        <dbReference type="EMBL" id="SFD33323.1"/>
    </source>
</evidence>
<dbReference type="EC" id="3.4.24.-" evidence="6"/>
<dbReference type="OrthoDB" id="9766487at2"/>
<keyword evidence="1 6" id="KW-0645">Protease</keyword>
<dbReference type="PANTHER" id="PTHR11804">
    <property type="entry name" value="PROTEASE M3 THIMET OLIGOPEPTIDASE-RELATED"/>
    <property type="match status" value="1"/>
</dbReference>
<evidence type="ECO:0000313" key="11">
    <source>
        <dbReference type="Proteomes" id="UP000199263"/>
    </source>
</evidence>
<dbReference type="InterPro" id="IPR045090">
    <property type="entry name" value="Pept_M3A_M3B"/>
</dbReference>
<dbReference type="InterPro" id="IPR004438">
    <property type="entry name" value="Peptidase_M3B"/>
</dbReference>
<organism evidence="10 11">
    <name type="scientific">Clostridium uliginosum</name>
    <dbReference type="NCBI Taxonomy" id="119641"/>
    <lineage>
        <taxon>Bacteria</taxon>
        <taxon>Bacillati</taxon>
        <taxon>Bacillota</taxon>
        <taxon>Clostridia</taxon>
        <taxon>Eubacteriales</taxon>
        <taxon>Clostridiaceae</taxon>
        <taxon>Clostridium</taxon>
    </lineage>
</organism>
<gene>
    <name evidence="10" type="ORF">SAMN05421842_13323</name>
</gene>
<feature type="domain" description="Oligopeptidase F N-terminal" evidence="9">
    <location>
        <begin position="113"/>
        <end position="182"/>
    </location>
</feature>
<feature type="coiled-coil region" evidence="7">
    <location>
        <begin position="18"/>
        <end position="45"/>
    </location>
</feature>
<protein>
    <recommendedName>
        <fullName evidence="6">Oligopeptidase F</fullName>
        <ecNumber evidence="6">3.4.24.-</ecNumber>
    </recommendedName>
</protein>
<dbReference type="GO" id="GO:0006508">
    <property type="term" value="P:proteolysis"/>
    <property type="evidence" value="ECO:0007669"/>
    <property type="project" value="UniProtKB-KW"/>
</dbReference>
<keyword evidence="5 6" id="KW-0482">Metalloprotease</keyword>
<dbReference type="Pfam" id="PF08439">
    <property type="entry name" value="Peptidase_M3_N"/>
    <property type="match status" value="1"/>
</dbReference>
<dbReference type="GO" id="GO:0004222">
    <property type="term" value="F:metalloendopeptidase activity"/>
    <property type="evidence" value="ECO:0007669"/>
    <property type="project" value="UniProtKB-UniRule"/>
</dbReference>
<sequence>MEELKKRAEIDPKFKWKVEKIYQNLKEWEKDFEELKKEAPRLKEFSGNLTSGESILEYLKINEKISRKAEVLYVYAHLKSDEDTSNSTYQSLMSKIDIYMAEFSGYTAFFVPEILSLEDGFIEKEIKRLDELKKFKFLFDDILKEKPHVLTKDMEELLALASDCLDAPAAIHNILTNADMTFGKIKNEEGKEVELTEGNYSSFIRSKDREVRKIAFKQLFGEYKKLQNTLATSLTCSIKNFNFSSKVRKYNSALEASLKPNNIPLDVYRNAIKVMDNNLDSLHRYIDIKKKLLGLDEIHMYDLYVPVIETPKEKVQFNDGVKTILQALKPLGDEYLNIFKSGIEDGWMDIYENKGKKGGAYSWGGYDTMPYVLLNYNNELNDVSTLAHEMGHSIHSYYSRKEQPYYYAGYTLFCAEVASTTNESLLIHYLIEQETDEKKKMYLINQELEQIRTTVFRQLMFAEFELYTHDTLEKGVPLTAEDYNKAWHDLNVKYFGDKIIIDEEINVEWSRIPHFYSDFYVYQYATGYAAASAFSNSILKGKEEAVPKYKSFLKAGGSDYPINILKNAGVDMTTDAPIEATIKRFNELLNMIDK</sequence>
<dbReference type="Gene3D" id="1.20.140.70">
    <property type="entry name" value="Oligopeptidase f, N-terminal domain"/>
    <property type="match status" value="1"/>
</dbReference>
<dbReference type="Proteomes" id="UP000199263">
    <property type="component" value="Unassembled WGS sequence"/>
</dbReference>
<dbReference type="SUPFAM" id="SSF55486">
    <property type="entry name" value="Metalloproteases ('zincins'), catalytic domain"/>
    <property type="match status" value="1"/>
</dbReference>
<dbReference type="GO" id="GO:0046872">
    <property type="term" value="F:metal ion binding"/>
    <property type="evidence" value="ECO:0007669"/>
    <property type="project" value="UniProtKB-UniRule"/>
</dbReference>
<evidence type="ECO:0000256" key="1">
    <source>
        <dbReference type="ARBA" id="ARBA00022670"/>
    </source>
</evidence>
<dbReference type="GO" id="GO:0006518">
    <property type="term" value="P:peptide metabolic process"/>
    <property type="evidence" value="ECO:0007669"/>
    <property type="project" value="TreeGrafter"/>
</dbReference>
<evidence type="ECO:0000259" key="8">
    <source>
        <dbReference type="Pfam" id="PF01432"/>
    </source>
</evidence>
<reference evidence="10 11" key="1">
    <citation type="submission" date="2016-10" db="EMBL/GenBank/DDBJ databases">
        <authorList>
            <person name="de Groot N.N."/>
        </authorList>
    </citation>
    <scope>NUCLEOTIDE SEQUENCE [LARGE SCALE GENOMIC DNA]</scope>
    <source>
        <strain evidence="10 11">DSM 12992</strain>
    </source>
</reference>
<dbReference type="PANTHER" id="PTHR11804:SF84">
    <property type="entry name" value="SACCHAROLYSIN"/>
    <property type="match status" value="1"/>
</dbReference>
<dbReference type="AlphaFoldDB" id="A0A1I1RP44"/>
<comment type="similarity">
    <text evidence="6">Belongs to the peptidase M3B family.</text>
</comment>
<name>A0A1I1RP44_9CLOT</name>
<dbReference type="STRING" id="119641.SAMN05421842_13323"/>
<accession>A0A1I1RP44</accession>
<dbReference type="CDD" id="cd09608">
    <property type="entry name" value="M3B_PepF"/>
    <property type="match status" value="1"/>
</dbReference>
<keyword evidence="4 6" id="KW-0862">Zinc</keyword>
<dbReference type="EMBL" id="FOMG01000033">
    <property type="protein sequence ID" value="SFD33323.1"/>
    <property type="molecule type" value="Genomic_DNA"/>
</dbReference>
<dbReference type="InterPro" id="IPR042088">
    <property type="entry name" value="OligoPept_F_C"/>
</dbReference>
<evidence type="ECO:0000256" key="4">
    <source>
        <dbReference type="ARBA" id="ARBA00022833"/>
    </source>
</evidence>
<evidence type="ECO:0000256" key="5">
    <source>
        <dbReference type="ARBA" id="ARBA00023049"/>
    </source>
</evidence>
<evidence type="ECO:0000256" key="3">
    <source>
        <dbReference type="ARBA" id="ARBA00022801"/>
    </source>
</evidence>
<dbReference type="RefSeq" id="WP_090093996.1">
    <property type="nucleotide sequence ID" value="NZ_FOMG01000033.1"/>
</dbReference>
<dbReference type="Pfam" id="PF01432">
    <property type="entry name" value="Peptidase_M3"/>
    <property type="match status" value="1"/>
</dbReference>
<keyword evidence="3 6" id="KW-0378">Hydrolase</keyword>
<dbReference type="InterPro" id="IPR013647">
    <property type="entry name" value="OligopepF_N_dom"/>
</dbReference>
<keyword evidence="11" id="KW-1185">Reference proteome</keyword>
<proteinExistence type="inferred from homology"/>
<evidence type="ECO:0000259" key="9">
    <source>
        <dbReference type="Pfam" id="PF08439"/>
    </source>
</evidence>
<feature type="domain" description="Peptidase M3A/M3B catalytic" evidence="8">
    <location>
        <begin position="204"/>
        <end position="582"/>
    </location>
</feature>
<evidence type="ECO:0000256" key="6">
    <source>
        <dbReference type="RuleBase" id="RU368091"/>
    </source>
</evidence>
<keyword evidence="7" id="KW-0175">Coiled coil</keyword>
<dbReference type="InterPro" id="IPR001567">
    <property type="entry name" value="Pept_M3A_M3B_dom"/>
</dbReference>
<comment type="cofactor">
    <cofactor evidence="6">
        <name>Zn(2+)</name>
        <dbReference type="ChEBI" id="CHEBI:29105"/>
    </cofactor>
    <text evidence="6">Binds 1 zinc ion.</text>
</comment>